<comment type="caution">
    <text evidence="1">The sequence shown here is derived from an EMBL/GenBank/DDBJ whole genome shotgun (WGS) entry which is preliminary data.</text>
</comment>
<dbReference type="InterPro" id="IPR034660">
    <property type="entry name" value="DinB/YfiT-like"/>
</dbReference>
<gene>
    <name evidence="1" type="ORF">HKN21_01500</name>
</gene>
<evidence type="ECO:0000313" key="1">
    <source>
        <dbReference type="EMBL" id="NNF05412.1"/>
    </source>
</evidence>
<dbReference type="SUPFAM" id="SSF109854">
    <property type="entry name" value="DinB/YfiT-like putative metalloenzymes"/>
    <property type="match status" value="1"/>
</dbReference>
<dbReference type="AlphaFoldDB" id="A0A7Y2E6S7"/>
<name>A0A7Y2E6S7_UNCEI</name>
<dbReference type="Proteomes" id="UP000547674">
    <property type="component" value="Unassembled WGS sequence"/>
</dbReference>
<dbReference type="InterPro" id="IPR011466">
    <property type="entry name" value="DUF1572"/>
</dbReference>
<organism evidence="1 2">
    <name type="scientific">Eiseniibacteriota bacterium</name>
    <dbReference type="NCBI Taxonomy" id="2212470"/>
    <lineage>
        <taxon>Bacteria</taxon>
        <taxon>Candidatus Eiseniibacteriota</taxon>
    </lineage>
</organism>
<evidence type="ECO:0000313" key="2">
    <source>
        <dbReference type="Proteomes" id="UP000547674"/>
    </source>
</evidence>
<proteinExistence type="predicted"/>
<dbReference type="Pfam" id="PF07609">
    <property type="entry name" value="DUF1572"/>
    <property type="match status" value="1"/>
</dbReference>
<dbReference type="EMBL" id="JABDJR010000052">
    <property type="protein sequence ID" value="NNF05412.1"/>
    <property type="molecule type" value="Genomic_DNA"/>
</dbReference>
<protein>
    <submittedName>
        <fullName evidence="1">DinB family protein</fullName>
    </submittedName>
</protein>
<dbReference type="Gene3D" id="1.20.120.450">
    <property type="entry name" value="dinb family like domain"/>
    <property type="match status" value="1"/>
</dbReference>
<reference evidence="1 2" key="1">
    <citation type="submission" date="2020-03" db="EMBL/GenBank/DDBJ databases">
        <title>Metabolic flexibility allows generalist bacteria to become dominant in a frequently disturbed ecosystem.</title>
        <authorList>
            <person name="Chen Y.-J."/>
            <person name="Leung P.M."/>
            <person name="Bay S.K."/>
            <person name="Hugenholtz P."/>
            <person name="Kessler A.J."/>
            <person name="Shelley G."/>
            <person name="Waite D.W."/>
            <person name="Cook P.L."/>
            <person name="Greening C."/>
        </authorList>
    </citation>
    <scope>NUCLEOTIDE SEQUENCE [LARGE SCALE GENOMIC DNA]</scope>
    <source>
        <strain evidence="1">SS_bin_28</strain>
    </source>
</reference>
<accession>A0A7Y2E6S7</accession>
<sequence length="172" mass="18909">MSRTMTNCLRAVFLRDLKSLADSVEAYGDDHAMWSQPSSISNSGGNLALHLAGNIQHFIGAKLGKSGYVRDRNREFTTCSLSRGEILKEVQAARECVDRTLESVTDEDLGKPFPIGIDGVHVETGDFLLHLSSHLAYHLGQLDYHRRGFAEEAPSVNAVSIPALFTFEKSDS</sequence>